<feature type="signal peptide" evidence="1">
    <location>
        <begin position="1"/>
        <end position="21"/>
    </location>
</feature>
<keyword evidence="3" id="KW-1185">Reference proteome</keyword>
<evidence type="ECO:0000256" key="1">
    <source>
        <dbReference type="SAM" id="SignalP"/>
    </source>
</evidence>
<organism evidence="2 3">
    <name type="scientific">Algoriphagus formosus</name>
    <dbReference type="NCBI Taxonomy" id="2007308"/>
    <lineage>
        <taxon>Bacteria</taxon>
        <taxon>Pseudomonadati</taxon>
        <taxon>Bacteroidota</taxon>
        <taxon>Cytophagia</taxon>
        <taxon>Cytophagales</taxon>
        <taxon>Cyclobacteriaceae</taxon>
        <taxon>Algoriphagus</taxon>
    </lineage>
</organism>
<comment type="caution">
    <text evidence="2">The sequence shown here is derived from an EMBL/GenBank/DDBJ whole genome shotgun (WGS) entry which is preliminary data.</text>
</comment>
<reference evidence="2 3" key="1">
    <citation type="submission" date="2019-03" db="EMBL/GenBank/DDBJ databases">
        <title>Algoriphagus aquimaris sp. nov., isolated form marine sediment in Pohang, Korea.</title>
        <authorList>
            <person name="Kim J."/>
            <person name="Yoon S.-H."/>
            <person name="Lee S.-S."/>
        </authorList>
    </citation>
    <scope>NUCLEOTIDE SEQUENCE [LARGE SCALE GENOMIC DNA]</scope>
    <source>
        <strain evidence="2 3">F21</strain>
    </source>
</reference>
<protein>
    <submittedName>
        <fullName evidence="2">DUF4221 domain-containing protein</fullName>
    </submittedName>
</protein>
<dbReference type="InterPro" id="IPR015943">
    <property type="entry name" value="WD40/YVTN_repeat-like_dom_sf"/>
</dbReference>
<sequence length="387" mass="44062">MKKLLNIILFTFLVFSCTEKASEQIAERAIQTQTYTENQLENLQITLDTLKVDVGEELVISSAYYGFGLSEDGKSIFFSESQSSEIHEIDLADLKLLRRIPFEKDGPNRAPDFVESFDVLPGDEFMLANYAIQAIYNDQAEKIQDLKLQAEEYDGIDESLGGLHSSLAVSPDKKKAFSLPAPFGEFTAGLAVLDLESKTGELLKLPALDLTQNFRVTFSQNGGMTTSGDMIRMEKIKEQLVIYSGSTADIYLYDMPSDSLMLLKFDHQLVENQKKGTFKTQAGSQEERVEISGEIRKQINFYEFIWDESRQQYFRFGAKENGLNESGERLPVDVYLFSYDTDFNLLGEKKVEELPNLFFNSFFFDGKIYNYRPVDEDPGFVIMTLKF</sequence>
<dbReference type="InterPro" id="IPR025316">
    <property type="entry name" value="DUF4221"/>
</dbReference>
<dbReference type="Gene3D" id="2.130.10.10">
    <property type="entry name" value="YVTN repeat-like/Quinoprotein amine dehydrogenase"/>
    <property type="match status" value="1"/>
</dbReference>
<dbReference type="RefSeq" id="WP_100628753.1">
    <property type="nucleotide sequence ID" value="NZ_SMUW01000034.1"/>
</dbReference>
<keyword evidence="1" id="KW-0732">Signal</keyword>
<dbReference type="EMBL" id="SMUW01000034">
    <property type="protein sequence ID" value="TDK44069.1"/>
    <property type="molecule type" value="Genomic_DNA"/>
</dbReference>
<accession>A0A4R5UXN1</accession>
<dbReference type="PROSITE" id="PS51257">
    <property type="entry name" value="PROKAR_LIPOPROTEIN"/>
    <property type="match status" value="1"/>
</dbReference>
<dbReference type="Proteomes" id="UP000295438">
    <property type="component" value="Unassembled WGS sequence"/>
</dbReference>
<evidence type="ECO:0000313" key="3">
    <source>
        <dbReference type="Proteomes" id="UP000295438"/>
    </source>
</evidence>
<feature type="chain" id="PRO_5020520412" evidence="1">
    <location>
        <begin position="22"/>
        <end position="387"/>
    </location>
</feature>
<dbReference type="SUPFAM" id="SSF82171">
    <property type="entry name" value="DPP6 N-terminal domain-like"/>
    <property type="match status" value="1"/>
</dbReference>
<proteinExistence type="predicted"/>
<evidence type="ECO:0000313" key="2">
    <source>
        <dbReference type="EMBL" id="TDK44069.1"/>
    </source>
</evidence>
<dbReference type="AlphaFoldDB" id="A0A4R5UXN1"/>
<dbReference type="Pfam" id="PF13970">
    <property type="entry name" value="DUF4221"/>
    <property type="match status" value="1"/>
</dbReference>
<gene>
    <name evidence="2" type="ORF">E1898_10325</name>
</gene>
<name>A0A4R5UXN1_9BACT</name>